<reference evidence="1" key="1">
    <citation type="submission" date="2023-03" db="EMBL/GenBank/DDBJ databases">
        <title>Massive genome expansion in bonnet fungi (Mycena s.s.) driven by repeated elements and novel gene families across ecological guilds.</title>
        <authorList>
            <consortium name="Lawrence Berkeley National Laboratory"/>
            <person name="Harder C.B."/>
            <person name="Miyauchi S."/>
            <person name="Viragh M."/>
            <person name="Kuo A."/>
            <person name="Thoen E."/>
            <person name="Andreopoulos B."/>
            <person name="Lu D."/>
            <person name="Skrede I."/>
            <person name="Drula E."/>
            <person name="Henrissat B."/>
            <person name="Morin E."/>
            <person name="Kohler A."/>
            <person name="Barry K."/>
            <person name="LaButti K."/>
            <person name="Morin E."/>
            <person name="Salamov A."/>
            <person name="Lipzen A."/>
            <person name="Mereny Z."/>
            <person name="Hegedus B."/>
            <person name="Baldrian P."/>
            <person name="Stursova M."/>
            <person name="Weitz H."/>
            <person name="Taylor A."/>
            <person name="Grigoriev I.V."/>
            <person name="Nagy L.G."/>
            <person name="Martin F."/>
            <person name="Kauserud H."/>
        </authorList>
    </citation>
    <scope>NUCLEOTIDE SEQUENCE</scope>
    <source>
        <strain evidence="1">CBHHK002</strain>
    </source>
</reference>
<dbReference type="AlphaFoldDB" id="A0AAD7ABN0"/>
<protein>
    <submittedName>
        <fullName evidence="1">Uncharacterized protein</fullName>
    </submittedName>
</protein>
<gene>
    <name evidence="1" type="ORF">DFH08DRAFT_984882</name>
</gene>
<evidence type="ECO:0000313" key="2">
    <source>
        <dbReference type="Proteomes" id="UP001218218"/>
    </source>
</evidence>
<evidence type="ECO:0000313" key="1">
    <source>
        <dbReference type="EMBL" id="KAJ7354394.1"/>
    </source>
</evidence>
<accession>A0AAD7ABN0</accession>
<dbReference type="Proteomes" id="UP001218218">
    <property type="component" value="Unassembled WGS sequence"/>
</dbReference>
<organism evidence="1 2">
    <name type="scientific">Mycena albidolilacea</name>
    <dbReference type="NCBI Taxonomy" id="1033008"/>
    <lineage>
        <taxon>Eukaryota</taxon>
        <taxon>Fungi</taxon>
        <taxon>Dikarya</taxon>
        <taxon>Basidiomycota</taxon>
        <taxon>Agaricomycotina</taxon>
        <taxon>Agaricomycetes</taxon>
        <taxon>Agaricomycetidae</taxon>
        <taxon>Agaricales</taxon>
        <taxon>Marasmiineae</taxon>
        <taxon>Mycenaceae</taxon>
        <taxon>Mycena</taxon>
    </lineage>
</organism>
<proteinExistence type="predicted"/>
<dbReference type="EMBL" id="JARIHO010000010">
    <property type="protein sequence ID" value="KAJ7354394.1"/>
    <property type="molecule type" value="Genomic_DNA"/>
</dbReference>
<name>A0AAD7ABN0_9AGAR</name>
<sequence length="166" mass="19276">MQAADALDHARVFPLASRSPESHHCSATQSAKPPLHRGLVTAHRKLRDYYTEFDQFRSYSWATLLDLYLSYEELRRDYADDPELLAGLEIAKDKLQAHYDTHYANTNTAGSQQLSSSYLRVLVLRAENELAEYPRLTDNPPSFEDVDPLKWWYIRRKNLPKLYCLA</sequence>
<keyword evidence="2" id="KW-1185">Reference proteome</keyword>
<comment type="caution">
    <text evidence="1">The sequence shown here is derived from an EMBL/GenBank/DDBJ whole genome shotgun (WGS) entry which is preliminary data.</text>
</comment>